<feature type="signal peptide" evidence="1">
    <location>
        <begin position="1"/>
        <end position="21"/>
    </location>
</feature>
<evidence type="ECO:0000313" key="2">
    <source>
        <dbReference type="Proteomes" id="UP000050795"/>
    </source>
</evidence>
<organism evidence="2 3">
    <name type="scientific">Trichobilharzia regenti</name>
    <name type="common">Nasal bird schistosome</name>
    <dbReference type="NCBI Taxonomy" id="157069"/>
    <lineage>
        <taxon>Eukaryota</taxon>
        <taxon>Metazoa</taxon>
        <taxon>Spiralia</taxon>
        <taxon>Lophotrochozoa</taxon>
        <taxon>Platyhelminthes</taxon>
        <taxon>Trematoda</taxon>
        <taxon>Digenea</taxon>
        <taxon>Strigeidida</taxon>
        <taxon>Schistosomatoidea</taxon>
        <taxon>Schistosomatidae</taxon>
        <taxon>Trichobilharzia</taxon>
    </lineage>
</organism>
<dbReference type="Proteomes" id="UP000050795">
    <property type="component" value="Unassembled WGS sequence"/>
</dbReference>
<feature type="chain" id="PRO_5041708549" evidence="1">
    <location>
        <begin position="22"/>
        <end position="188"/>
    </location>
</feature>
<dbReference type="AlphaFoldDB" id="A0AA85JZF9"/>
<reference evidence="3" key="2">
    <citation type="submission" date="2023-11" db="UniProtKB">
        <authorList>
            <consortium name="WormBaseParasite"/>
        </authorList>
    </citation>
    <scope>IDENTIFICATION</scope>
</reference>
<proteinExistence type="predicted"/>
<name>A0AA85JZF9_TRIRE</name>
<sequence length="188" mass="20834">MLMHLKYFSILSYFLFNTVIGQDPNVHQKKYKCYVCDFCPIVLNGTQVKTGCYACATGGANNDVRRDCLMDRIRLPPGFPTNNLERCFGDLCNNKKSTKEIDGAVRCYVCRHCTTGNTFIENVCGACGTRTESGVTNKYCLNSCLDITITDGSTCCTTDLCNGKTRLHIQKSAILLLIILTGLSGYFL</sequence>
<accession>A0AA85JZF9</accession>
<reference evidence="2" key="1">
    <citation type="submission" date="2022-06" db="EMBL/GenBank/DDBJ databases">
        <authorList>
            <person name="Berger JAMES D."/>
            <person name="Berger JAMES D."/>
        </authorList>
    </citation>
    <scope>NUCLEOTIDE SEQUENCE [LARGE SCALE GENOMIC DNA]</scope>
</reference>
<evidence type="ECO:0000256" key="1">
    <source>
        <dbReference type="SAM" id="SignalP"/>
    </source>
</evidence>
<evidence type="ECO:0000313" key="3">
    <source>
        <dbReference type="WBParaSite" id="TREG1_56600.1"/>
    </source>
</evidence>
<keyword evidence="1" id="KW-0732">Signal</keyword>
<keyword evidence="2" id="KW-1185">Reference proteome</keyword>
<protein>
    <submittedName>
        <fullName evidence="3">Uncharacterized protein</fullName>
    </submittedName>
</protein>
<dbReference type="WBParaSite" id="TREG1_56600.1">
    <property type="protein sequence ID" value="TREG1_56600.1"/>
    <property type="gene ID" value="TREG1_56600"/>
</dbReference>